<evidence type="ECO:0000313" key="3">
    <source>
        <dbReference type="EMBL" id="CRL27692.1"/>
    </source>
</evidence>
<dbReference type="EMBL" id="HG793156">
    <property type="protein sequence ID" value="CRL27692.1"/>
    <property type="molecule type" value="Genomic_DNA"/>
</dbReference>
<accession>A0A0G4PML8</accession>
<dbReference type="InterPro" id="IPR011051">
    <property type="entry name" value="RmlC_Cupin_sf"/>
</dbReference>
<dbReference type="InterPro" id="IPR014710">
    <property type="entry name" value="RmlC-like_jellyroll"/>
</dbReference>
<dbReference type="Gene3D" id="2.60.120.10">
    <property type="entry name" value="Jelly Rolls"/>
    <property type="match status" value="1"/>
</dbReference>
<gene>
    <name evidence="3" type="ORF">PCAMFM013_S023g000150</name>
</gene>
<dbReference type="Pfam" id="PF12973">
    <property type="entry name" value="Cupin_7"/>
    <property type="match status" value="1"/>
</dbReference>
<proteinExistence type="predicted"/>
<dbReference type="Proteomes" id="UP000053732">
    <property type="component" value="Unassembled WGS sequence"/>
</dbReference>
<dbReference type="InterPro" id="IPR025979">
    <property type="entry name" value="ChrR-like_cupin_dom"/>
</dbReference>
<reference evidence="3 4" key="1">
    <citation type="journal article" date="2014" name="Nat. Commun.">
        <title>Multiple recent horizontal transfers of a large genomic region in cheese making fungi.</title>
        <authorList>
            <person name="Cheeseman K."/>
            <person name="Ropars J."/>
            <person name="Renault P."/>
            <person name="Dupont J."/>
            <person name="Gouzy J."/>
            <person name="Branca A."/>
            <person name="Abraham A.L."/>
            <person name="Ceppi M."/>
            <person name="Conseiller E."/>
            <person name="Debuchy R."/>
            <person name="Malagnac F."/>
            <person name="Goarin A."/>
            <person name="Silar P."/>
            <person name="Lacoste S."/>
            <person name="Sallet E."/>
            <person name="Bensimon A."/>
            <person name="Giraud T."/>
            <person name="Brygoo Y."/>
        </authorList>
    </citation>
    <scope>NUCLEOTIDE SEQUENCE [LARGE SCALE GENOMIC DNA]</scope>
    <source>
        <strain evidence="4">FM 013</strain>
    </source>
</reference>
<evidence type="ECO:0000256" key="1">
    <source>
        <dbReference type="SAM" id="MobiDB-lite"/>
    </source>
</evidence>
<dbReference type="AlphaFoldDB" id="A0A0G4PML8"/>
<organism evidence="3 4">
    <name type="scientific">Penicillium camemberti (strain FM 013)</name>
    <dbReference type="NCBI Taxonomy" id="1429867"/>
    <lineage>
        <taxon>Eukaryota</taxon>
        <taxon>Fungi</taxon>
        <taxon>Dikarya</taxon>
        <taxon>Ascomycota</taxon>
        <taxon>Pezizomycotina</taxon>
        <taxon>Eurotiomycetes</taxon>
        <taxon>Eurotiomycetidae</taxon>
        <taxon>Eurotiales</taxon>
        <taxon>Aspergillaceae</taxon>
        <taxon>Penicillium</taxon>
    </lineage>
</organism>
<keyword evidence="4" id="KW-1185">Reference proteome</keyword>
<feature type="region of interest" description="Disordered" evidence="1">
    <location>
        <begin position="1"/>
        <end position="75"/>
    </location>
</feature>
<sequence>MWTGSLKYNLKGTVPPSPALQKQPPHLPNIPHLATSLSPPSQKKETKKNPTKMPIHQKEFSTPPPHPPVGTPRDSPSALPWYSIAPGVWEFLLNGDEEHKAVLQWWEPNTVSAQTEPITHTYIEEVCTLRGGLEDLSFGESWGIGAYAYREPGMEHGPYQATKEGCLQFVKVVPVKK</sequence>
<protein>
    <submittedName>
        <fullName evidence="3">Str. FM013</fullName>
    </submittedName>
</protein>
<evidence type="ECO:0000259" key="2">
    <source>
        <dbReference type="Pfam" id="PF12973"/>
    </source>
</evidence>
<dbReference type="SUPFAM" id="SSF51182">
    <property type="entry name" value="RmlC-like cupins"/>
    <property type="match status" value="1"/>
</dbReference>
<feature type="domain" description="ChrR-like cupin" evidence="2">
    <location>
        <begin position="77"/>
        <end position="175"/>
    </location>
</feature>
<evidence type="ECO:0000313" key="4">
    <source>
        <dbReference type="Proteomes" id="UP000053732"/>
    </source>
</evidence>
<name>A0A0G4PML8_PENC3</name>